<dbReference type="Gene3D" id="3.40.50.720">
    <property type="entry name" value="NAD(P)-binding Rossmann-like Domain"/>
    <property type="match status" value="1"/>
</dbReference>
<reference evidence="2" key="1">
    <citation type="submission" date="2022-01" db="EMBL/GenBank/DDBJ databases">
        <title>Draft Genome Sequences of Seven Type Strains of the Genus Streptomyces.</title>
        <authorList>
            <person name="Aziz S."/>
            <person name="Coretto E."/>
            <person name="Chronakova A."/>
            <person name="Sproer C."/>
            <person name="Huber K."/>
            <person name="Nouioui I."/>
            <person name="Gross H."/>
        </authorList>
    </citation>
    <scope>NUCLEOTIDE SEQUENCE</scope>
    <source>
        <strain evidence="2">DSM 103493</strain>
    </source>
</reference>
<dbReference type="AlphaFoldDB" id="A0A9X1TMD7"/>
<dbReference type="PANTHER" id="PTHR43482">
    <property type="entry name" value="PROTEIN AST1-RELATED"/>
    <property type="match status" value="1"/>
</dbReference>
<dbReference type="InterPro" id="IPR011032">
    <property type="entry name" value="GroES-like_sf"/>
</dbReference>
<evidence type="ECO:0000313" key="2">
    <source>
        <dbReference type="EMBL" id="MCF1595614.1"/>
    </source>
</evidence>
<dbReference type="PANTHER" id="PTHR43482:SF1">
    <property type="entry name" value="PROTEIN AST1-RELATED"/>
    <property type="match status" value="1"/>
</dbReference>
<sequence>MKAVVFHRTGDPDVLALDEVPELPVGPRDIRVTVTAAAVNPVDLKTRSGFLTLNLTYPAVPGWDVSGVVAETGAEVTRFTVGDQVIGMVAQPAHRYGTYAEQVVADARLFARAPGGVPLEEAAALPLAGLTAVQTLAKLTLPAGAPVLVTGAAGAVGRIAVQLLLADGHPVDALARAADTEALLALGVGTVHTRPEDLPAAGHTAVVDTAGVAAAIRTVADGGQFVAIDDNEQPVPERGITPRKSYVDENGDQLQTLSDLITSALLTVPTGRRHPLAEAAHAHREFAKGGLRGKVLLQP</sequence>
<dbReference type="CDD" id="cd05289">
    <property type="entry name" value="MDR_like_2"/>
    <property type="match status" value="1"/>
</dbReference>
<dbReference type="SMART" id="SM00829">
    <property type="entry name" value="PKS_ER"/>
    <property type="match status" value="1"/>
</dbReference>
<dbReference type="EMBL" id="JAKEIP010000070">
    <property type="protein sequence ID" value="MCF1595614.1"/>
    <property type="molecule type" value="Genomic_DNA"/>
</dbReference>
<dbReference type="RefSeq" id="WP_234763906.1">
    <property type="nucleotide sequence ID" value="NZ_JAKEIP010000070.1"/>
</dbReference>
<protein>
    <submittedName>
        <fullName evidence="2">NADP-dependent oxidoreductase</fullName>
    </submittedName>
</protein>
<comment type="caution">
    <text evidence="2">The sequence shown here is derived from an EMBL/GenBank/DDBJ whole genome shotgun (WGS) entry which is preliminary data.</text>
</comment>
<dbReference type="InterPro" id="IPR036291">
    <property type="entry name" value="NAD(P)-bd_dom_sf"/>
</dbReference>
<dbReference type="Pfam" id="PF13602">
    <property type="entry name" value="ADH_zinc_N_2"/>
    <property type="match status" value="1"/>
</dbReference>
<dbReference type="Pfam" id="PF08240">
    <property type="entry name" value="ADH_N"/>
    <property type="match status" value="1"/>
</dbReference>
<gene>
    <name evidence="2" type="ORF">L0P92_18835</name>
</gene>
<dbReference type="Gene3D" id="3.90.180.10">
    <property type="entry name" value="Medium-chain alcohol dehydrogenases, catalytic domain"/>
    <property type="match status" value="1"/>
</dbReference>
<dbReference type="SUPFAM" id="SSF50129">
    <property type="entry name" value="GroES-like"/>
    <property type="match status" value="1"/>
</dbReference>
<name>A0A9X1TMD7_STRM4</name>
<organism evidence="2 3">
    <name type="scientific">Streptomyces muensis</name>
    <dbReference type="NCBI Taxonomy" id="1077944"/>
    <lineage>
        <taxon>Bacteria</taxon>
        <taxon>Bacillati</taxon>
        <taxon>Actinomycetota</taxon>
        <taxon>Actinomycetes</taxon>
        <taxon>Kitasatosporales</taxon>
        <taxon>Streptomycetaceae</taxon>
        <taxon>Streptomyces</taxon>
    </lineage>
</organism>
<dbReference type="InterPro" id="IPR020843">
    <property type="entry name" value="ER"/>
</dbReference>
<proteinExistence type="predicted"/>
<evidence type="ECO:0000313" key="3">
    <source>
        <dbReference type="Proteomes" id="UP001139384"/>
    </source>
</evidence>
<evidence type="ECO:0000259" key="1">
    <source>
        <dbReference type="SMART" id="SM00829"/>
    </source>
</evidence>
<dbReference type="InterPro" id="IPR013154">
    <property type="entry name" value="ADH-like_N"/>
</dbReference>
<dbReference type="InterPro" id="IPR052585">
    <property type="entry name" value="Lipid_raft_assoc_Zn_ADH"/>
</dbReference>
<dbReference type="SUPFAM" id="SSF51735">
    <property type="entry name" value="NAD(P)-binding Rossmann-fold domains"/>
    <property type="match status" value="1"/>
</dbReference>
<keyword evidence="3" id="KW-1185">Reference proteome</keyword>
<dbReference type="Proteomes" id="UP001139384">
    <property type="component" value="Unassembled WGS sequence"/>
</dbReference>
<accession>A0A9X1TMD7</accession>
<dbReference type="GO" id="GO:0016491">
    <property type="term" value="F:oxidoreductase activity"/>
    <property type="evidence" value="ECO:0007669"/>
    <property type="project" value="InterPro"/>
</dbReference>
<feature type="domain" description="Enoyl reductase (ER)" evidence="1">
    <location>
        <begin position="10"/>
        <end position="297"/>
    </location>
</feature>